<dbReference type="InterPro" id="IPR010310">
    <property type="entry name" value="T7SS_ESAT-6-like"/>
</dbReference>
<evidence type="ECO:0000256" key="1">
    <source>
        <dbReference type="SAM" id="Coils"/>
    </source>
</evidence>
<dbReference type="EMBL" id="JAAXLS010000018">
    <property type="protein sequence ID" value="NKQ55922.1"/>
    <property type="molecule type" value="Genomic_DNA"/>
</dbReference>
<keyword evidence="5" id="KW-1185">Reference proteome</keyword>
<dbReference type="CDD" id="cd13402">
    <property type="entry name" value="LT_TF-like"/>
    <property type="match status" value="1"/>
</dbReference>
<feature type="domain" description="Transglycosylase SLT" evidence="3">
    <location>
        <begin position="289"/>
        <end position="372"/>
    </location>
</feature>
<dbReference type="SUPFAM" id="SSF58100">
    <property type="entry name" value="Bacterial hemolysins"/>
    <property type="match status" value="1"/>
</dbReference>
<protein>
    <submittedName>
        <fullName evidence="4">Transglycosylase SLT domain-containing protein</fullName>
    </submittedName>
</protein>
<evidence type="ECO:0000259" key="3">
    <source>
        <dbReference type="Pfam" id="PF01464"/>
    </source>
</evidence>
<feature type="coiled-coil region" evidence="1">
    <location>
        <begin position="88"/>
        <end position="144"/>
    </location>
</feature>
<dbReference type="PANTHER" id="PTHR21525:SF9">
    <property type="entry name" value="CHANNEL_COLICIN DOMAIN-CONTAINING PROTEIN"/>
    <property type="match status" value="1"/>
</dbReference>
<dbReference type="SUPFAM" id="SSF140453">
    <property type="entry name" value="EsxAB dimer-like"/>
    <property type="match status" value="1"/>
</dbReference>
<dbReference type="Gene3D" id="1.10.287.1060">
    <property type="entry name" value="ESAT-6-like"/>
    <property type="match status" value="1"/>
</dbReference>
<organism evidence="4 5">
    <name type="scientific">Amycolatopsis acididurans</name>
    <dbReference type="NCBI Taxonomy" id="2724524"/>
    <lineage>
        <taxon>Bacteria</taxon>
        <taxon>Bacillati</taxon>
        <taxon>Actinomycetota</taxon>
        <taxon>Actinomycetes</taxon>
        <taxon>Pseudonocardiales</taxon>
        <taxon>Pseudonocardiaceae</taxon>
        <taxon>Amycolatopsis</taxon>
    </lineage>
</organism>
<dbReference type="Pfam" id="PF01464">
    <property type="entry name" value="SLT"/>
    <property type="match status" value="1"/>
</dbReference>
<evidence type="ECO:0000313" key="4">
    <source>
        <dbReference type="EMBL" id="NKQ55922.1"/>
    </source>
</evidence>
<dbReference type="SUPFAM" id="SSF53955">
    <property type="entry name" value="Lysozyme-like"/>
    <property type="match status" value="1"/>
</dbReference>
<evidence type="ECO:0000313" key="5">
    <source>
        <dbReference type="Proteomes" id="UP000715441"/>
    </source>
</evidence>
<dbReference type="Proteomes" id="UP000715441">
    <property type="component" value="Unassembled WGS sequence"/>
</dbReference>
<accession>A0ABX1J810</accession>
<dbReference type="InterPro" id="IPR023346">
    <property type="entry name" value="Lysozyme-like_dom_sf"/>
</dbReference>
<proteinExistence type="predicted"/>
<sequence>MSAKAEFPPNWPDVESKTQQVEKVRPADIQGVADQFRQASKDSADHSAALRNATAVLGGGTWTGPQADAFFDYVKKIGDAGQKVNDHLDEVANELGNLQSFLDRTQKEVQQLRDDAHTKIDGMNQQAQAAADAAQAQVDAANSKQEGATMPAKMPDAIIAENLQATTAVANDANSQIGDKLNAANQEIQRVMGLVQQDVQGGYDSVPPLGTAPSSMKSTGGLHGGGSGGGGGGGGSHGGGGGGGGAGGLGSSGGPPSGQPPGNVQQWIEQAIKELQAAGVNVTDADIKNIWAIIEHESGGNPNAINLWDSNAQAGHPSKGLMQCIDSTFNANKLPGHDDIYNPVDNIIAGVRYTIGRYGSIANTPGLASMAHGGGYVGY</sequence>
<reference evidence="4 5" key="1">
    <citation type="submission" date="2020-04" db="EMBL/GenBank/DDBJ databases">
        <title>Novel species.</title>
        <authorList>
            <person name="Teo W.F.A."/>
            <person name="Lipun K."/>
            <person name="Srisuk N."/>
            <person name="Duangmal K."/>
        </authorList>
    </citation>
    <scope>NUCLEOTIDE SEQUENCE [LARGE SCALE GENOMIC DNA]</scope>
    <source>
        <strain evidence="4 5">K13G38</strain>
    </source>
</reference>
<name>A0ABX1J810_9PSEU</name>
<evidence type="ECO:0000256" key="2">
    <source>
        <dbReference type="SAM" id="MobiDB-lite"/>
    </source>
</evidence>
<dbReference type="InterPro" id="IPR008258">
    <property type="entry name" value="Transglycosylase_SLT_dom_1"/>
</dbReference>
<dbReference type="PANTHER" id="PTHR21525">
    <property type="entry name" value="MOTILE SPERM PROTEIN"/>
    <property type="match status" value="1"/>
</dbReference>
<comment type="caution">
    <text evidence="4">The sequence shown here is derived from an EMBL/GenBank/DDBJ whole genome shotgun (WGS) entry which is preliminary data.</text>
</comment>
<dbReference type="Pfam" id="PF06013">
    <property type="entry name" value="WXG100"/>
    <property type="match status" value="1"/>
</dbReference>
<feature type="region of interest" description="Disordered" evidence="2">
    <location>
        <begin position="1"/>
        <end position="22"/>
    </location>
</feature>
<dbReference type="InterPro" id="IPR036689">
    <property type="entry name" value="ESAT-6-like_sf"/>
</dbReference>
<feature type="region of interest" description="Disordered" evidence="2">
    <location>
        <begin position="202"/>
        <end position="263"/>
    </location>
</feature>
<dbReference type="RefSeq" id="WP_168518961.1">
    <property type="nucleotide sequence ID" value="NZ_JAAXLS010000018.1"/>
</dbReference>
<feature type="compositionally biased region" description="Gly residues" evidence="2">
    <location>
        <begin position="221"/>
        <end position="256"/>
    </location>
</feature>
<dbReference type="Gene3D" id="1.10.530.10">
    <property type="match status" value="1"/>
</dbReference>
<keyword evidence="1" id="KW-0175">Coiled coil</keyword>
<gene>
    <name evidence="4" type="ORF">HFP15_23885</name>
</gene>